<dbReference type="EMBL" id="JAJTWT010000018">
    <property type="protein sequence ID" value="MCE4540516.1"/>
    <property type="molecule type" value="Genomic_DNA"/>
</dbReference>
<gene>
    <name evidence="5" type="ORF">LXT12_25045</name>
</gene>
<evidence type="ECO:0000313" key="6">
    <source>
        <dbReference type="Proteomes" id="UP001201463"/>
    </source>
</evidence>
<feature type="chain" id="PRO_5045207546" evidence="3">
    <location>
        <begin position="18"/>
        <end position="281"/>
    </location>
</feature>
<proteinExistence type="inferred from homology"/>
<protein>
    <submittedName>
        <fullName evidence="5">Glycoside hydrolase family 16 protein</fullName>
    </submittedName>
</protein>
<evidence type="ECO:0000313" key="5">
    <source>
        <dbReference type="EMBL" id="MCE4540516.1"/>
    </source>
</evidence>
<feature type="signal peptide" evidence="3">
    <location>
        <begin position="1"/>
        <end position="17"/>
    </location>
</feature>
<evidence type="ECO:0000259" key="4">
    <source>
        <dbReference type="PROSITE" id="PS51762"/>
    </source>
</evidence>
<feature type="domain" description="GH16" evidence="4">
    <location>
        <begin position="1"/>
        <end position="247"/>
    </location>
</feature>
<feature type="region of interest" description="Disordered" evidence="2">
    <location>
        <begin position="259"/>
        <end position="281"/>
    </location>
</feature>
<organism evidence="5 6">
    <name type="scientific">Pelomonas caseinilytica</name>
    <dbReference type="NCBI Taxonomy" id="2906763"/>
    <lineage>
        <taxon>Bacteria</taxon>
        <taxon>Pseudomonadati</taxon>
        <taxon>Pseudomonadota</taxon>
        <taxon>Betaproteobacteria</taxon>
        <taxon>Burkholderiales</taxon>
        <taxon>Sphaerotilaceae</taxon>
        <taxon>Roseateles</taxon>
    </lineage>
</organism>
<sequence length="281" mass="30940">MKPLPLLLALAALPAWAGGEFFDDFSQKDLDGLRADGWVLREGSGHPGLPGARFAPGQLSLEGGLLSLRLSTDGRPEHTTLAQLCGPRKFLVGTTAARVRLRDTPGSRDPVIQSFFLAGPLRHDYDPDFSEVDFEYLPHGGWGEPETRLYGVSWHTVRLDPWESFNQASIVQGSFDGWQLLTVQVEATRTRHYVNGRLIGEHTGRNVPSQPMAIAFNHWLSAGAAEGEPRSHEFEVDWVLHEAGRTLTPAAMQARADQLKRQGRARVDTVPDSGLTSECNL</sequence>
<dbReference type="SUPFAM" id="SSF49899">
    <property type="entry name" value="Concanavalin A-like lectins/glucanases"/>
    <property type="match status" value="1"/>
</dbReference>
<keyword evidence="6" id="KW-1185">Reference proteome</keyword>
<dbReference type="CDD" id="cd00413">
    <property type="entry name" value="Glyco_hydrolase_16"/>
    <property type="match status" value="1"/>
</dbReference>
<keyword evidence="5" id="KW-0378">Hydrolase</keyword>
<accession>A0ABS8XPL3</accession>
<dbReference type="GO" id="GO:0016787">
    <property type="term" value="F:hydrolase activity"/>
    <property type="evidence" value="ECO:0007669"/>
    <property type="project" value="UniProtKB-KW"/>
</dbReference>
<dbReference type="InterPro" id="IPR013320">
    <property type="entry name" value="ConA-like_dom_sf"/>
</dbReference>
<keyword evidence="3" id="KW-0732">Signal</keyword>
<evidence type="ECO:0000256" key="3">
    <source>
        <dbReference type="SAM" id="SignalP"/>
    </source>
</evidence>
<dbReference type="RefSeq" id="WP_233395031.1">
    <property type="nucleotide sequence ID" value="NZ_JAJTWT010000018.1"/>
</dbReference>
<comment type="similarity">
    <text evidence="1">Belongs to the glycosyl hydrolase 16 family.</text>
</comment>
<dbReference type="Gene3D" id="2.60.120.200">
    <property type="match status" value="1"/>
</dbReference>
<name>A0ABS8XPL3_9BURK</name>
<evidence type="ECO:0000256" key="1">
    <source>
        <dbReference type="ARBA" id="ARBA00006865"/>
    </source>
</evidence>
<reference evidence="5 6" key="1">
    <citation type="submission" date="2021-12" db="EMBL/GenBank/DDBJ databases">
        <title>Genome seq of p7.</title>
        <authorList>
            <person name="Seo T."/>
        </authorList>
    </citation>
    <scope>NUCLEOTIDE SEQUENCE [LARGE SCALE GENOMIC DNA]</scope>
    <source>
        <strain evidence="5 6">P7</strain>
    </source>
</reference>
<dbReference type="InterPro" id="IPR000757">
    <property type="entry name" value="Beta-glucanase-like"/>
</dbReference>
<comment type="caution">
    <text evidence="5">The sequence shown here is derived from an EMBL/GenBank/DDBJ whole genome shotgun (WGS) entry which is preliminary data.</text>
</comment>
<dbReference type="Proteomes" id="UP001201463">
    <property type="component" value="Unassembled WGS sequence"/>
</dbReference>
<evidence type="ECO:0000256" key="2">
    <source>
        <dbReference type="SAM" id="MobiDB-lite"/>
    </source>
</evidence>
<feature type="compositionally biased region" description="Basic and acidic residues" evidence="2">
    <location>
        <begin position="259"/>
        <end position="269"/>
    </location>
</feature>
<dbReference type="PROSITE" id="PS51762">
    <property type="entry name" value="GH16_2"/>
    <property type="match status" value="1"/>
</dbReference>